<dbReference type="InterPro" id="IPR029028">
    <property type="entry name" value="Alpha/beta_knot_MTases"/>
</dbReference>
<dbReference type="Pfam" id="PF02590">
    <property type="entry name" value="SPOUT_MTase"/>
    <property type="match status" value="1"/>
</dbReference>
<dbReference type="RefSeq" id="WP_085415448.1">
    <property type="nucleotide sequence ID" value="NZ_CAUJPY010000008.1"/>
</dbReference>
<dbReference type="InterPro" id="IPR029026">
    <property type="entry name" value="tRNA_m1G_MTases_N"/>
</dbReference>
<dbReference type="STRING" id="493.BWD07_00700"/>
<dbReference type="NCBIfam" id="NF000986">
    <property type="entry name" value="PRK00103.1-4"/>
    <property type="match status" value="1"/>
</dbReference>
<proteinExistence type="inferred from homology"/>
<comment type="catalytic activity">
    <reaction evidence="6">
        <text>pseudouridine(1915) in 23S rRNA + S-adenosyl-L-methionine = N(3)-methylpseudouridine(1915) in 23S rRNA + S-adenosyl-L-homocysteine + H(+)</text>
        <dbReference type="Rhea" id="RHEA:42752"/>
        <dbReference type="Rhea" id="RHEA-COMP:10221"/>
        <dbReference type="Rhea" id="RHEA-COMP:10222"/>
        <dbReference type="ChEBI" id="CHEBI:15378"/>
        <dbReference type="ChEBI" id="CHEBI:57856"/>
        <dbReference type="ChEBI" id="CHEBI:59789"/>
        <dbReference type="ChEBI" id="CHEBI:65314"/>
        <dbReference type="ChEBI" id="CHEBI:74486"/>
        <dbReference type="EC" id="2.1.1.177"/>
    </reaction>
</comment>
<accession>A0A1X3D0Z0</accession>
<dbReference type="Gene3D" id="3.40.1280.10">
    <property type="match status" value="1"/>
</dbReference>
<protein>
    <recommendedName>
        <fullName evidence="6">Ribosomal RNA large subunit methyltransferase H</fullName>
        <ecNumber evidence="6">2.1.1.177</ecNumber>
    </recommendedName>
    <alternativeName>
        <fullName evidence="6">23S rRNA (pseudouridine1915-N3)-methyltransferase</fullName>
    </alternativeName>
    <alternativeName>
        <fullName evidence="6">23S rRNA m3Psi1915 methyltransferase</fullName>
    </alternativeName>
    <alternativeName>
        <fullName evidence="6">rRNA (pseudouridine-N3-)-methyltransferase RlmH</fullName>
    </alternativeName>
</protein>
<dbReference type="PANTHER" id="PTHR33603">
    <property type="entry name" value="METHYLTRANSFERASE"/>
    <property type="match status" value="1"/>
</dbReference>
<dbReference type="Proteomes" id="UP000279284">
    <property type="component" value="Chromosome"/>
</dbReference>
<dbReference type="KEGG" id="nci:NCTC10296_00394"/>
<name>A0A1X3D0Z0_9NEIS</name>
<dbReference type="EC" id="2.1.1.177" evidence="6"/>
<evidence type="ECO:0000256" key="5">
    <source>
        <dbReference type="ARBA" id="ARBA00038303"/>
    </source>
</evidence>
<feature type="binding site" evidence="6">
    <location>
        <position position="104"/>
    </location>
    <ligand>
        <name>S-adenosyl-L-methionine</name>
        <dbReference type="ChEBI" id="CHEBI:59789"/>
    </ligand>
</feature>
<dbReference type="AlphaFoldDB" id="A0A1X3D0Z0"/>
<reference evidence="7 8" key="1">
    <citation type="submission" date="2018-12" db="EMBL/GenBank/DDBJ databases">
        <authorList>
            <consortium name="Pathogen Informatics"/>
        </authorList>
    </citation>
    <scope>NUCLEOTIDE SEQUENCE [LARGE SCALE GENOMIC DNA]</scope>
    <source>
        <strain evidence="7 8">NCTC10296</strain>
    </source>
</reference>
<dbReference type="OrthoDB" id="9806643at2"/>
<dbReference type="PIRSF" id="PIRSF004505">
    <property type="entry name" value="MT_bac"/>
    <property type="match status" value="1"/>
</dbReference>
<keyword evidence="4 6" id="KW-0949">S-adenosyl-L-methionine</keyword>
<dbReference type="CDD" id="cd18081">
    <property type="entry name" value="RlmH-like"/>
    <property type="match status" value="1"/>
</dbReference>
<evidence type="ECO:0000256" key="6">
    <source>
        <dbReference type="HAMAP-Rule" id="MF_00658"/>
    </source>
</evidence>
<feature type="binding site" evidence="6">
    <location>
        <begin position="123"/>
        <end position="128"/>
    </location>
    <ligand>
        <name>S-adenosyl-L-methionine</name>
        <dbReference type="ChEBI" id="CHEBI:59789"/>
    </ligand>
</feature>
<dbReference type="GO" id="GO:0005737">
    <property type="term" value="C:cytoplasm"/>
    <property type="evidence" value="ECO:0007669"/>
    <property type="project" value="UniProtKB-SubCell"/>
</dbReference>
<keyword evidence="8" id="KW-1185">Reference proteome</keyword>
<keyword evidence="2 6" id="KW-0489">Methyltransferase</keyword>
<evidence type="ECO:0000256" key="4">
    <source>
        <dbReference type="ARBA" id="ARBA00022691"/>
    </source>
</evidence>
<keyword evidence="6" id="KW-0963">Cytoplasm</keyword>
<dbReference type="SUPFAM" id="SSF75217">
    <property type="entry name" value="alpha/beta knot"/>
    <property type="match status" value="1"/>
</dbReference>
<dbReference type="HAMAP" id="MF_00658">
    <property type="entry name" value="23SrRNA_methyltr_H"/>
    <property type="match status" value="1"/>
</dbReference>
<dbReference type="EMBL" id="LR134313">
    <property type="protein sequence ID" value="VEE99544.1"/>
    <property type="molecule type" value="Genomic_DNA"/>
</dbReference>
<keyword evidence="3 6" id="KW-0808">Transferase</keyword>
<dbReference type="PANTHER" id="PTHR33603:SF1">
    <property type="entry name" value="RIBOSOMAL RNA LARGE SUBUNIT METHYLTRANSFERASE H"/>
    <property type="match status" value="1"/>
</dbReference>
<comment type="subcellular location">
    <subcellularLocation>
        <location evidence="6">Cytoplasm</location>
    </subcellularLocation>
</comment>
<comment type="similarity">
    <text evidence="5 6">Belongs to the RNA methyltransferase RlmH family.</text>
</comment>
<comment type="subunit">
    <text evidence="6">Homodimer.</text>
</comment>
<feature type="binding site" evidence="6">
    <location>
        <position position="73"/>
    </location>
    <ligand>
        <name>S-adenosyl-L-methionine</name>
        <dbReference type="ChEBI" id="CHEBI:59789"/>
    </ligand>
</feature>
<evidence type="ECO:0000256" key="2">
    <source>
        <dbReference type="ARBA" id="ARBA00022603"/>
    </source>
</evidence>
<sequence length="156" mass="17277">MNITVLAVGTKMSGWVDEAVKEYAKRFGRDIHYTIKEIKPEKRGAGVNASQGMLAEERRILEAIPNGAFLVALDERGKAPTSVELAGYLAQWQRDGEHVCFVIGGADGMTDAVKQKAGLMMRLSNLTLPHGMVRVLLTEQLYRAASILNNHPYHRE</sequence>
<organism evidence="7 8">
    <name type="scientific">Neisseria canis</name>
    <dbReference type="NCBI Taxonomy" id="493"/>
    <lineage>
        <taxon>Bacteria</taxon>
        <taxon>Pseudomonadati</taxon>
        <taxon>Pseudomonadota</taxon>
        <taxon>Betaproteobacteria</taxon>
        <taxon>Neisseriales</taxon>
        <taxon>Neisseriaceae</taxon>
        <taxon>Neisseria</taxon>
    </lineage>
</organism>
<evidence type="ECO:0000313" key="7">
    <source>
        <dbReference type="EMBL" id="VEE99544.1"/>
    </source>
</evidence>
<evidence type="ECO:0000256" key="1">
    <source>
        <dbReference type="ARBA" id="ARBA00022552"/>
    </source>
</evidence>
<comment type="function">
    <text evidence="6">Specifically methylates the pseudouridine at position 1915 (m3Psi1915) in 23S rRNA.</text>
</comment>
<keyword evidence="1 6" id="KW-0698">rRNA processing</keyword>
<dbReference type="InterPro" id="IPR003742">
    <property type="entry name" value="RlmH-like"/>
</dbReference>
<dbReference type="GO" id="GO:0070038">
    <property type="term" value="F:rRNA (pseudouridine-N3-)-methyltransferase activity"/>
    <property type="evidence" value="ECO:0007669"/>
    <property type="project" value="UniProtKB-UniRule"/>
</dbReference>
<gene>
    <name evidence="6 7" type="primary">rlmH</name>
    <name evidence="7" type="ORF">NCTC10296_00394</name>
</gene>
<evidence type="ECO:0000313" key="8">
    <source>
        <dbReference type="Proteomes" id="UP000279284"/>
    </source>
</evidence>
<evidence type="ECO:0000256" key="3">
    <source>
        <dbReference type="ARBA" id="ARBA00022679"/>
    </source>
</evidence>